<keyword evidence="2" id="KW-0862">Zinc</keyword>
<reference evidence="7 8" key="1">
    <citation type="journal article" date="2019" name="Int. J. Syst. Evol. Microbiol.">
        <title>The Global Catalogue of Microorganisms (GCM) 10K type strain sequencing project: providing services to taxonomists for standard genome sequencing and annotation.</title>
        <authorList>
            <consortium name="The Broad Institute Genomics Platform"/>
            <consortium name="The Broad Institute Genome Sequencing Center for Infectious Disease"/>
            <person name="Wu L."/>
            <person name="Ma J."/>
        </authorList>
    </citation>
    <scope>NUCLEOTIDE SEQUENCE [LARGE SCALE GENOMIC DNA]</scope>
    <source>
        <strain evidence="7 8">JCM 15974</strain>
    </source>
</reference>
<evidence type="ECO:0000313" key="7">
    <source>
        <dbReference type="EMBL" id="GAA0733374.1"/>
    </source>
</evidence>
<dbReference type="SUPFAM" id="SSF51182">
    <property type="entry name" value="RmlC-like cupins"/>
    <property type="match status" value="1"/>
</dbReference>
<keyword evidence="7" id="KW-0413">Isomerase</keyword>
<protein>
    <recommendedName>
        <fullName evidence="3">Phosphohexomutase</fullName>
    </recommendedName>
    <alternativeName>
        <fullName evidence="4">Phosphomannose isomerase</fullName>
    </alternativeName>
</protein>
<evidence type="ECO:0000256" key="2">
    <source>
        <dbReference type="ARBA" id="ARBA00022833"/>
    </source>
</evidence>
<accession>A0ABN1J9W8</accession>
<dbReference type="Proteomes" id="UP001501758">
    <property type="component" value="Unassembled WGS sequence"/>
</dbReference>
<dbReference type="InterPro" id="IPR051804">
    <property type="entry name" value="Carb_Metab_Reg_Kinase/Isom"/>
</dbReference>
<gene>
    <name evidence="7" type="ORF">GCM10009430_47500</name>
</gene>
<dbReference type="Pfam" id="PF20511">
    <property type="entry name" value="PMI_typeI_cat"/>
    <property type="match status" value="1"/>
</dbReference>
<evidence type="ECO:0000259" key="6">
    <source>
        <dbReference type="Pfam" id="PF21621"/>
    </source>
</evidence>
<evidence type="ECO:0000256" key="1">
    <source>
        <dbReference type="ARBA" id="ARBA00022723"/>
    </source>
</evidence>
<dbReference type="GO" id="GO:0016853">
    <property type="term" value="F:isomerase activity"/>
    <property type="evidence" value="ECO:0007669"/>
    <property type="project" value="UniProtKB-KW"/>
</dbReference>
<comment type="caution">
    <text evidence="7">The sequence shown here is derived from an EMBL/GenBank/DDBJ whole genome shotgun (WGS) entry which is preliminary data.</text>
</comment>
<dbReference type="RefSeq" id="WP_343914744.1">
    <property type="nucleotide sequence ID" value="NZ_BAAAGE010000007.1"/>
</dbReference>
<feature type="domain" description="Mannose-6-phosphate isomerase cupin" evidence="6">
    <location>
        <begin position="245"/>
        <end position="315"/>
    </location>
</feature>
<evidence type="ECO:0000256" key="4">
    <source>
        <dbReference type="ARBA" id="ARBA00030762"/>
    </source>
</evidence>
<feature type="domain" description="Phosphomannose isomerase type I catalytic" evidence="5">
    <location>
        <begin position="9"/>
        <end position="118"/>
    </location>
</feature>
<dbReference type="InterPro" id="IPR014628">
    <property type="entry name" value="Man6P_isomerase_Firm_short"/>
</dbReference>
<dbReference type="PANTHER" id="PTHR42742:SF3">
    <property type="entry name" value="FRUCTOKINASE"/>
    <property type="match status" value="1"/>
</dbReference>
<dbReference type="PANTHER" id="PTHR42742">
    <property type="entry name" value="TRANSCRIPTIONAL REPRESSOR MPRA"/>
    <property type="match status" value="1"/>
</dbReference>
<organism evidence="7 8">
    <name type="scientific">Aquimarina litoralis</name>
    <dbReference type="NCBI Taxonomy" id="584605"/>
    <lineage>
        <taxon>Bacteria</taxon>
        <taxon>Pseudomonadati</taxon>
        <taxon>Bacteroidota</taxon>
        <taxon>Flavobacteriia</taxon>
        <taxon>Flavobacteriales</taxon>
        <taxon>Flavobacteriaceae</taxon>
        <taxon>Aquimarina</taxon>
    </lineage>
</organism>
<dbReference type="InterPro" id="IPR049071">
    <property type="entry name" value="MPI_cupin_dom"/>
</dbReference>
<proteinExistence type="predicted"/>
<dbReference type="Gene3D" id="2.60.120.10">
    <property type="entry name" value="Jelly Rolls"/>
    <property type="match status" value="2"/>
</dbReference>
<evidence type="ECO:0000313" key="8">
    <source>
        <dbReference type="Proteomes" id="UP001501758"/>
    </source>
</evidence>
<dbReference type="InterPro" id="IPR014710">
    <property type="entry name" value="RmlC-like_jellyroll"/>
</dbReference>
<sequence length="325" mass="37113">MDKDLLYILKFEPILKEKIWGGSKLNTILGKQEQGDHIGESWEVSDVEGNYSVVSNGYFKGKTLKELLEVYSKRILGEKNYHRFGTKFPLLIKFIDAKEDLSVQLHPDDELAKVKHNSFGKTEMWYVLQADKDSNLIIGFDKEVSPAEYEKSVSDKTIKELLHYEPVTTGDTFFVYAGLIHAIGKGVLLAEIQQTSDITYRIYDWDRTDAAGNYRELHQEDALEAIDFSTDRESKVQYSSKKNEITSLVACPYFITNLIDIDQKKVITHETLDSFVIYMCVAGSAEIIQNEQKIKINVGETILVPAEIKEIEVVSKEAKFLQTYI</sequence>
<dbReference type="CDD" id="cd07010">
    <property type="entry name" value="cupin_PMI_type_I_N_bac"/>
    <property type="match status" value="1"/>
</dbReference>
<keyword evidence="8" id="KW-1185">Reference proteome</keyword>
<dbReference type="Pfam" id="PF21621">
    <property type="entry name" value="MPI_cupin_dom"/>
    <property type="match status" value="1"/>
</dbReference>
<dbReference type="InterPro" id="IPR046457">
    <property type="entry name" value="PMI_typeI_cat"/>
</dbReference>
<keyword evidence="1" id="KW-0479">Metal-binding</keyword>
<dbReference type="PIRSF" id="PIRSF036894">
    <property type="entry name" value="PMI_Firm_short"/>
    <property type="match status" value="1"/>
</dbReference>
<dbReference type="InterPro" id="IPR011051">
    <property type="entry name" value="RmlC_Cupin_sf"/>
</dbReference>
<evidence type="ECO:0000256" key="3">
    <source>
        <dbReference type="ARBA" id="ARBA00029741"/>
    </source>
</evidence>
<evidence type="ECO:0000259" key="5">
    <source>
        <dbReference type="Pfam" id="PF20511"/>
    </source>
</evidence>
<dbReference type="EMBL" id="BAAAGE010000007">
    <property type="protein sequence ID" value="GAA0733374.1"/>
    <property type="molecule type" value="Genomic_DNA"/>
</dbReference>
<name>A0ABN1J9W8_9FLAO</name>